<dbReference type="Proteomes" id="UP001495147">
    <property type="component" value="Unassembled WGS sequence"/>
</dbReference>
<dbReference type="SMART" id="SM00871">
    <property type="entry name" value="AraC_E_bind"/>
    <property type="match status" value="1"/>
</dbReference>
<dbReference type="InterPro" id="IPR018062">
    <property type="entry name" value="HTH_AraC-typ_CS"/>
</dbReference>
<dbReference type="EMBL" id="JBDPZD010000003">
    <property type="protein sequence ID" value="MEO3692130.1"/>
    <property type="molecule type" value="Genomic_DNA"/>
</dbReference>
<gene>
    <name evidence="5" type="ORF">ABDJ85_11670</name>
</gene>
<feature type="domain" description="HTH araC/xylS-type" evidence="4">
    <location>
        <begin position="9"/>
        <end position="108"/>
    </location>
</feature>
<name>A0ABV0G364_9BURK</name>
<dbReference type="PROSITE" id="PS01124">
    <property type="entry name" value="HTH_ARAC_FAMILY_2"/>
    <property type="match status" value="1"/>
</dbReference>
<dbReference type="PRINTS" id="PR00032">
    <property type="entry name" value="HTHARAC"/>
</dbReference>
<keyword evidence="6" id="KW-1185">Reference proteome</keyword>
<dbReference type="Gene3D" id="3.20.80.10">
    <property type="entry name" value="Regulatory factor, effector binding domain"/>
    <property type="match status" value="1"/>
</dbReference>
<comment type="caution">
    <text evidence="5">The sequence shown here is derived from an EMBL/GenBank/DDBJ whole genome shotgun (WGS) entry which is preliminary data.</text>
</comment>
<dbReference type="InterPro" id="IPR050908">
    <property type="entry name" value="SmbC-like"/>
</dbReference>
<dbReference type="RefSeq" id="WP_347704956.1">
    <property type="nucleotide sequence ID" value="NZ_JBDPZD010000003.1"/>
</dbReference>
<accession>A0ABV0G364</accession>
<reference evidence="5 6" key="1">
    <citation type="submission" date="2024-05" db="EMBL/GenBank/DDBJ databases">
        <title>Roseateles sp. DJS-2-20 16S ribosomal RNA gene Genome sequencing and assembly.</title>
        <authorList>
            <person name="Woo H."/>
        </authorList>
    </citation>
    <scope>NUCLEOTIDE SEQUENCE [LARGE SCALE GENOMIC DNA]</scope>
    <source>
        <strain evidence="5 6">DJS-2-20</strain>
    </source>
</reference>
<proteinExistence type="predicted"/>
<organism evidence="5 6">
    <name type="scientific">Roseateles paludis</name>
    <dbReference type="NCBI Taxonomy" id="3145238"/>
    <lineage>
        <taxon>Bacteria</taxon>
        <taxon>Pseudomonadati</taxon>
        <taxon>Pseudomonadota</taxon>
        <taxon>Betaproteobacteria</taxon>
        <taxon>Burkholderiales</taxon>
        <taxon>Sphaerotilaceae</taxon>
        <taxon>Roseateles</taxon>
    </lineage>
</organism>
<evidence type="ECO:0000256" key="3">
    <source>
        <dbReference type="ARBA" id="ARBA00023163"/>
    </source>
</evidence>
<sequence>MPTPPEFVGRALSHLHRHLYEAVSLTALAAVAGVSAFHLQRAFKHACGHSPAERLRLLRLKRASMRLHFEPPRSVTEIAFEAGYENAESFSRAFRRVVGQSPSEFRQQPDWPRWRALFAFPFSPELPEMHVEIVHFPETAVAAVEHLGSTATVYESTRRLIEWRRANRVPPGSAATYGIHHDLRTQAESGYRVDLAVASERAVAPNAQGVVAKRIPGGRCAKVRHTGSREFIPAVQWLYTEWLPASGEQLRDFPPFFHYVNVGPDVAEHEMLTDVYLPITG</sequence>
<dbReference type="InterPro" id="IPR029442">
    <property type="entry name" value="GyrI-like"/>
</dbReference>
<dbReference type="InterPro" id="IPR011256">
    <property type="entry name" value="Reg_factor_effector_dom_sf"/>
</dbReference>
<keyword evidence="1" id="KW-0805">Transcription regulation</keyword>
<evidence type="ECO:0000313" key="6">
    <source>
        <dbReference type="Proteomes" id="UP001495147"/>
    </source>
</evidence>
<dbReference type="PANTHER" id="PTHR40055:SF1">
    <property type="entry name" value="TRANSCRIPTIONAL REGULATOR YGIV-RELATED"/>
    <property type="match status" value="1"/>
</dbReference>
<dbReference type="Pfam" id="PF12833">
    <property type="entry name" value="HTH_18"/>
    <property type="match status" value="1"/>
</dbReference>
<evidence type="ECO:0000313" key="5">
    <source>
        <dbReference type="EMBL" id="MEO3692130.1"/>
    </source>
</evidence>
<dbReference type="SMART" id="SM00342">
    <property type="entry name" value="HTH_ARAC"/>
    <property type="match status" value="1"/>
</dbReference>
<dbReference type="InterPro" id="IPR009057">
    <property type="entry name" value="Homeodomain-like_sf"/>
</dbReference>
<evidence type="ECO:0000259" key="4">
    <source>
        <dbReference type="PROSITE" id="PS01124"/>
    </source>
</evidence>
<dbReference type="SUPFAM" id="SSF55136">
    <property type="entry name" value="Probable bacterial effector-binding domain"/>
    <property type="match status" value="1"/>
</dbReference>
<dbReference type="InterPro" id="IPR018060">
    <property type="entry name" value="HTH_AraC"/>
</dbReference>
<keyword evidence="3" id="KW-0804">Transcription</keyword>
<protein>
    <submittedName>
        <fullName evidence="5">AraC family transcriptional regulator</fullName>
    </submittedName>
</protein>
<dbReference type="SUPFAM" id="SSF46689">
    <property type="entry name" value="Homeodomain-like"/>
    <property type="match status" value="2"/>
</dbReference>
<keyword evidence="2" id="KW-0238">DNA-binding</keyword>
<dbReference type="InterPro" id="IPR010499">
    <property type="entry name" value="AraC_E-bd"/>
</dbReference>
<evidence type="ECO:0000256" key="1">
    <source>
        <dbReference type="ARBA" id="ARBA00023015"/>
    </source>
</evidence>
<dbReference type="PROSITE" id="PS00041">
    <property type="entry name" value="HTH_ARAC_FAMILY_1"/>
    <property type="match status" value="1"/>
</dbReference>
<evidence type="ECO:0000256" key="2">
    <source>
        <dbReference type="ARBA" id="ARBA00023125"/>
    </source>
</evidence>
<dbReference type="Gene3D" id="1.10.10.60">
    <property type="entry name" value="Homeodomain-like"/>
    <property type="match status" value="2"/>
</dbReference>
<dbReference type="Pfam" id="PF06445">
    <property type="entry name" value="GyrI-like"/>
    <property type="match status" value="1"/>
</dbReference>
<dbReference type="PANTHER" id="PTHR40055">
    <property type="entry name" value="TRANSCRIPTIONAL REGULATOR YGIV-RELATED"/>
    <property type="match status" value="1"/>
</dbReference>
<dbReference type="InterPro" id="IPR020449">
    <property type="entry name" value="Tscrpt_reg_AraC-type_HTH"/>
</dbReference>